<name>A0ABW9QW85_9ACTN</name>
<dbReference type="PROSITE" id="PS50902">
    <property type="entry name" value="FLAVODOXIN_LIKE"/>
    <property type="match status" value="1"/>
</dbReference>
<dbReference type="SUPFAM" id="SSF52218">
    <property type="entry name" value="Flavoproteins"/>
    <property type="match status" value="1"/>
</dbReference>
<dbReference type="Proteomes" id="UP000437736">
    <property type="component" value="Unassembled WGS sequence"/>
</dbReference>
<feature type="domain" description="Flavodoxin-like" evidence="1">
    <location>
        <begin position="3"/>
        <end position="169"/>
    </location>
</feature>
<dbReference type="EMBL" id="WJHE01000735">
    <property type="protein sequence ID" value="MST33815.1"/>
    <property type="molecule type" value="Genomic_DNA"/>
</dbReference>
<reference evidence="2 3" key="1">
    <citation type="submission" date="2019-11" db="EMBL/GenBank/DDBJ databases">
        <title>Acidiferrimicrobium australis gen. nov., sp. nov., an acidophilic and obligately heterotrophic, member of the Actinobacteria that catalyses dissimilatory oxido- reduction of iron isolated from metal-rich acidic water in Chile.</title>
        <authorList>
            <person name="Gonzalez D."/>
            <person name="Huber K."/>
            <person name="Hedrich S."/>
            <person name="Rojas-Villalobos C."/>
            <person name="Quatrini R."/>
            <person name="Dinamarca M.A."/>
            <person name="Schwarz A."/>
            <person name="Canales C."/>
            <person name="Nancucheo I."/>
        </authorList>
    </citation>
    <scope>NUCLEOTIDE SEQUENCE [LARGE SCALE GENOMIC DNA]</scope>
    <source>
        <strain evidence="2 3">USS-CCA1</strain>
    </source>
</reference>
<accession>A0ABW9QW85</accession>
<gene>
    <name evidence="2" type="ORF">GHK86_13945</name>
</gene>
<evidence type="ECO:0000313" key="3">
    <source>
        <dbReference type="Proteomes" id="UP000437736"/>
    </source>
</evidence>
<dbReference type="InterPro" id="IPR008254">
    <property type="entry name" value="Flavodoxin/NO_synth"/>
</dbReference>
<evidence type="ECO:0000313" key="2">
    <source>
        <dbReference type="EMBL" id="MST33815.1"/>
    </source>
</evidence>
<comment type="caution">
    <text evidence="2">The sequence shown here is derived from an EMBL/GenBank/DDBJ whole genome shotgun (WGS) entry which is preliminary data.</text>
</comment>
<proteinExistence type="predicted"/>
<evidence type="ECO:0000259" key="1">
    <source>
        <dbReference type="PROSITE" id="PS50902"/>
    </source>
</evidence>
<protein>
    <recommendedName>
        <fullName evidence="1">Flavodoxin-like domain-containing protein</fullName>
    </recommendedName>
</protein>
<sequence length="186" mass="20310">MTVLVAYATCHGSTRGIAERIGARLAQSGVDVDVRPMAGVADAGAYEGAVLGSAVHGGRWLPDAMTFGRAHQPALAGHPVWLFSVSTLGDEESMLGARTAHRLRAWRKESAELAELRRQLRARDHRNFAGAVTRADWPPTGRVVFRVLGGRYGDHRNWPAIDAWADRIAREWAANPGSPEPHEPRH</sequence>
<dbReference type="Pfam" id="PF12724">
    <property type="entry name" value="Flavodoxin_5"/>
    <property type="match status" value="1"/>
</dbReference>
<keyword evidence="3" id="KW-1185">Reference proteome</keyword>
<organism evidence="2 3">
    <name type="scientific">Acidiferrimicrobium australe</name>
    <dbReference type="NCBI Taxonomy" id="2664430"/>
    <lineage>
        <taxon>Bacteria</taxon>
        <taxon>Bacillati</taxon>
        <taxon>Actinomycetota</taxon>
        <taxon>Acidimicrobiia</taxon>
        <taxon>Acidimicrobiales</taxon>
        <taxon>Acidimicrobiaceae</taxon>
        <taxon>Acidiferrimicrobium</taxon>
    </lineage>
</organism>
<dbReference type="Gene3D" id="3.40.50.360">
    <property type="match status" value="1"/>
</dbReference>
<dbReference type="InterPro" id="IPR029039">
    <property type="entry name" value="Flavoprotein-like_sf"/>
</dbReference>
<dbReference type="InterPro" id="IPR026816">
    <property type="entry name" value="Flavodoxin_dom"/>
</dbReference>